<name>A0AAD9LIJ1_9STRA</name>
<sequence>MAYAFYHVDLTKHTSSLVGSFSPLSYEARCRGRHYSKRSHYLHLHVVHWLQSTFELHSRRVPISAYMLTLLFGQCSGDPTHDEDHNVVFTLKLECQSVENTYTPLCVDHMTVKSYLTNINKINGPISAAS</sequence>
<dbReference type="EMBL" id="JASMQC010000021">
    <property type="protein sequence ID" value="KAK1936669.1"/>
    <property type="molecule type" value="Genomic_DNA"/>
</dbReference>
<gene>
    <name evidence="1" type="ORF">P3T76_010104</name>
</gene>
<evidence type="ECO:0000313" key="2">
    <source>
        <dbReference type="Proteomes" id="UP001259832"/>
    </source>
</evidence>
<comment type="caution">
    <text evidence="1">The sequence shown here is derived from an EMBL/GenBank/DDBJ whole genome shotgun (WGS) entry which is preliminary data.</text>
</comment>
<protein>
    <submittedName>
        <fullName evidence="1">Uncharacterized protein</fullName>
    </submittedName>
</protein>
<organism evidence="1 2">
    <name type="scientific">Phytophthora citrophthora</name>
    <dbReference type="NCBI Taxonomy" id="4793"/>
    <lineage>
        <taxon>Eukaryota</taxon>
        <taxon>Sar</taxon>
        <taxon>Stramenopiles</taxon>
        <taxon>Oomycota</taxon>
        <taxon>Peronosporomycetes</taxon>
        <taxon>Peronosporales</taxon>
        <taxon>Peronosporaceae</taxon>
        <taxon>Phytophthora</taxon>
    </lineage>
</organism>
<evidence type="ECO:0000313" key="1">
    <source>
        <dbReference type="EMBL" id="KAK1936669.1"/>
    </source>
</evidence>
<dbReference type="AlphaFoldDB" id="A0AAD9LIJ1"/>
<keyword evidence="2" id="KW-1185">Reference proteome</keyword>
<dbReference type="Proteomes" id="UP001259832">
    <property type="component" value="Unassembled WGS sequence"/>
</dbReference>
<accession>A0AAD9LIJ1</accession>
<proteinExistence type="predicted"/>
<reference evidence="1" key="1">
    <citation type="submission" date="2023-08" db="EMBL/GenBank/DDBJ databases">
        <title>Reference Genome Resource for the Citrus Pathogen Phytophthora citrophthora.</title>
        <authorList>
            <person name="Moller H."/>
            <person name="Coetzee B."/>
            <person name="Rose L.J."/>
            <person name="Van Niekerk J.M."/>
        </authorList>
    </citation>
    <scope>NUCLEOTIDE SEQUENCE</scope>
    <source>
        <strain evidence="1">STE-U-9442</strain>
    </source>
</reference>